<dbReference type="EMBL" id="HBIQ01106609">
    <property type="protein sequence ID" value="CAE0601771.1"/>
    <property type="molecule type" value="Transcribed_RNA"/>
</dbReference>
<feature type="compositionally biased region" description="Low complexity" evidence="1">
    <location>
        <begin position="99"/>
        <end position="120"/>
    </location>
</feature>
<gene>
    <name evidence="2" type="ORF">SACU0126_LOCUS33891</name>
</gene>
<evidence type="ECO:0000313" key="2">
    <source>
        <dbReference type="EMBL" id="CAE0601771.1"/>
    </source>
</evidence>
<dbReference type="Gene3D" id="3.80.10.10">
    <property type="entry name" value="Ribonuclease Inhibitor"/>
    <property type="match status" value="1"/>
</dbReference>
<dbReference type="AlphaFoldDB" id="A0A7S3X958"/>
<dbReference type="InterPro" id="IPR032675">
    <property type="entry name" value="LRR_dom_sf"/>
</dbReference>
<protein>
    <submittedName>
        <fullName evidence="2">Uncharacterized protein</fullName>
    </submittedName>
</protein>
<accession>A0A7S3X958</accession>
<organism evidence="2">
    <name type="scientific">Strombidinopsis acuminata</name>
    <dbReference type="NCBI Taxonomy" id="141414"/>
    <lineage>
        <taxon>Eukaryota</taxon>
        <taxon>Sar</taxon>
        <taxon>Alveolata</taxon>
        <taxon>Ciliophora</taxon>
        <taxon>Intramacronucleata</taxon>
        <taxon>Spirotrichea</taxon>
        <taxon>Choreotrichia</taxon>
        <taxon>Choreotrichida</taxon>
        <taxon>Strombidinopsidae</taxon>
        <taxon>Strombidinopsis</taxon>
    </lineage>
</organism>
<sequence>MFCESLAEFLRVNKSIKKLDISCNFIDESNAATLKDSLEFNENIIEIDVRKNQFQPETEAEINEIVTRNYLKSKNIPYKKIGPQLKSKVIGGPDEDTENVNATANAQANTASNVNAQAAAIQKSETNSPTKINDNTAATNNDEAK</sequence>
<proteinExistence type="predicted"/>
<reference evidence="2" key="1">
    <citation type="submission" date="2021-01" db="EMBL/GenBank/DDBJ databases">
        <authorList>
            <person name="Corre E."/>
            <person name="Pelletier E."/>
            <person name="Niang G."/>
            <person name="Scheremetjew M."/>
            <person name="Finn R."/>
            <person name="Kale V."/>
            <person name="Holt S."/>
            <person name="Cochrane G."/>
            <person name="Meng A."/>
            <person name="Brown T."/>
            <person name="Cohen L."/>
        </authorList>
    </citation>
    <scope>NUCLEOTIDE SEQUENCE</scope>
    <source>
        <strain evidence="2">SPMC142</strain>
    </source>
</reference>
<feature type="compositionally biased region" description="Polar residues" evidence="1">
    <location>
        <begin position="123"/>
        <end position="132"/>
    </location>
</feature>
<evidence type="ECO:0000256" key="1">
    <source>
        <dbReference type="SAM" id="MobiDB-lite"/>
    </source>
</evidence>
<feature type="region of interest" description="Disordered" evidence="1">
    <location>
        <begin position="89"/>
        <end position="145"/>
    </location>
</feature>
<dbReference type="SUPFAM" id="SSF52047">
    <property type="entry name" value="RNI-like"/>
    <property type="match status" value="1"/>
</dbReference>
<feature type="compositionally biased region" description="Low complexity" evidence="1">
    <location>
        <begin position="133"/>
        <end position="145"/>
    </location>
</feature>
<name>A0A7S3X958_9SPIT</name>